<protein>
    <recommendedName>
        <fullName evidence="8">Neutral metalloproteinase</fullName>
        <ecNumber evidence="8">3.4.24.-</ecNumber>
    </recommendedName>
</protein>
<dbReference type="RefSeq" id="WP_394829664.1">
    <property type="nucleotide sequence ID" value="NZ_CP089984.1"/>
</dbReference>
<dbReference type="Pfam" id="PF02868">
    <property type="entry name" value="Peptidase_M4_C"/>
    <property type="match status" value="1"/>
</dbReference>
<reference evidence="12 13" key="1">
    <citation type="submission" date="2021-12" db="EMBL/GenBank/DDBJ databases">
        <title>Discovery of the Pendulisporaceae a myxobacterial family with distinct sporulation behavior and unique specialized metabolism.</title>
        <authorList>
            <person name="Garcia R."/>
            <person name="Popoff A."/>
            <person name="Bader C.D."/>
            <person name="Loehr J."/>
            <person name="Walesch S."/>
            <person name="Walt C."/>
            <person name="Boldt J."/>
            <person name="Bunk B."/>
            <person name="Haeckl F.J.F.P.J."/>
            <person name="Gunesch A.P."/>
            <person name="Birkelbach J."/>
            <person name="Nuebel U."/>
            <person name="Pietschmann T."/>
            <person name="Bach T."/>
            <person name="Mueller R."/>
        </authorList>
    </citation>
    <scope>NUCLEOTIDE SEQUENCE [LARGE SCALE GENOMIC DNA]</scope>
    <source>
        <strain evidence="12 13">MSr11954</strain>
    </source>
</reference>
<evidence type="ECO:0000256" key="5">
    <source>
        <dbReference type="ARBA" id="ARBA00022801"/>
    </source>
</evidence>
<dbReference type="Proteomes" id="UP001370348">
    <property type="component" value="Chromosome"/>
</dbReference>
<gene>
    <name evidence="12" type="ORF">LZC94_22920</name>
</gene>
<dbReference type="Pfam" id="PF07504">
    <property type="entry name" value="FTP"/>
    <property type="match status" value="1"/>
</dbReference>
<comment type="similarity">
    <text evidence="1 8">Belongs to the peptidase M4 family.</text>
</comment>
<evidence type="ECO:0000256" key="1">
    <source>
        <dbReference type="ARBA" id="ARBA00009388"/>
    </source>
</evidence>
<keyword evidence="4 8" id="KW-0732">Signal</keyword>
<dbReference type="Gene3D" id="3.10.170.10">
    <property type="match status" value="1"/>
</dbReference>
<feature type="chain" id="PRO_5044977879" description="Neutral metalloproteinase" evidence="8">
    <location>
        <begin position="22"/>
        <end position="487"/>
    </location>
</feature>
<keyword evidence="7 8" id="KW-0482">Metalloprotease</keyword>
<evidence type="ECO:0000313" key="13">
    <source>
        <dbReference type="Proteomes" id="UP001370348"/>
    </source>
</evidence>
<feature type="signal peptide" evidence="8">
    <location>
        <begin position="1"/>
        <end position="21"/>
    </location>
</feature>
<dbReference type="Gene3D" id="3.10.450.490">
    <property type="match status" value="1"/>
</dbReference>
<dbReference type="InterPro" id="IPR001570">
    <property type="entry name" value="Peptidase_M4_C_domain"/>
</dbReference>
<dbReference type="Gene3D" id="1.10.390.10">
    <property type="entry name" value="Neutral Protease Domain 2"/>
    <property type="match status" value="1"/>
</dbReference>
<keyword evidence="6 8" id="KW-0862">Zinc</keyword>
<evidence type="ECO:0000313" key="12">
    <source>
        <dbReference type="EMBL" id="WXB20064.1"/>
    </source>
</evidence>
<dbReference type="EMBL" id="CP089984">
    <property type="protein sequence ID" value="WXB20064.1"/>
    <property type="molecule type" value="Genomic_DNA"/>
</dbReference>
<feature type="domain" description="Peptidase M4 C-terminal" evidence="10">
    <location>
        <begin position="320"/>
        <end position="486"/>
    </location>
</feature>
<evidence type="ECO:0000256" key="4">
    <source>
        <dbReference type="ARBA" id="ARBA00022729"/>
    </source>
</evidence>
<name>A0ABZ2MC45_9BACT</name>
<comment type="cofactor">
    <cofactor evidence="8">
        <name>Zn(2+)</name>
        <dbReference type="ChEBI" id="CHEBI:29105"/>
    </cofactor>
</comment>
<dbReference type="PRINTS" id="PR00730">
    <property type="entry name" value="THERMOLYSIN"/>
</dbReference>
<accession>A0ABZ2MC45</accession>
<dbReference type="PANTHER" id="PTHR33794">
    <property type="entry name" value="BACILLOLYSIN"/>
    <property type="match status" value="1"/>
</dbReference>
<evidence type="ECO:0000259" key="9">
    <source>
        <dbReference type="Pfam" id="PF01447"/>
    </source>
</evidence>
<dbReference type="SUPFAM" id="SSF55486">
    <property type="entry name" value="Metalloproteases ('zincins'), catalytic domain"/>
    <property type="match status" value="1"/>
</dbReference>
<feature type="domain" description="FTP" evidence="11">
    <location>
        <begin position="64"/>
        <end position="105"/>
    </location>
</feature>
<keyword evidence="13" id="KW-1185">Reference proteome</keyword>
<comment type="function">
    <text evidence="8">Extracellular zinc metalloprotease.</text>
</comment>
<evidence type="ECO:0000256" key="2">
    <source>
        <dbReference type="ARBA" id="ARBA00022670"/>
    </source>
</evidence>
<proteinExistence type="inferred from homology"/>
<evidence type="ECO:0000256" key="8">
    <source>
        <dbReference type="RuleBase" id="RU366073"/>
    </source>
</evidence>
<evidence type="ECO:0000256" key="6">
    <source>
        <dbReference type="ARBA" id="ARBA00022833"/>
    </source>
</evidence>
<dbReference type="Pfam" id="PF01447">
    <property type="entry name" value="Peptidase_M4"/>
    <property type="match status" value="1"/>
</dbReference>
<dbReference type="InterPro" id="IPR013856">
    <property type="entry name" value="Peptidase_M4_domain"/>
</dbReference>
<comment type="subcellular location">
    <subcellularLocation>
        <location evidence="8">Secreted</location>
    </subcellularLocation>
</comment>
<organism evidence="12 13">
    <name type="scientific">Pendulispora albinea</name>
    <dbReference type="NCBI Taxonomy" id="2741071"/>
    <lineage>
        <taxon>Bacteria</taxon>
        <taxon>Pseudomonadati</taxon>
        <taxon>Myxococcota</taxon>
        <taxon>Myxococcia</taxon>
        <taxon>Myxococcales</taxon>
        <taxon>Sorangiineae</taxon>
        <taxon>Pendulisporaceae</taxon>
        <taxon>Pendulispora</taxon>
    </lineage>
</organism>
<dbReference type="InterPro" id="IPR011096">
    <property type="entry name" value="FTP_domain"/>
</dbReference>
<evidence type="ECO:0000256" key="3">
    <source>
        <dbReference type="ARBA" id="ARBA00022723"/>
    </source>
</evidence>
<dbReference type="PANTHER" id="PTHR33794:SF1">
    <property type="entry name" value="BACILLOLYSIN"/>
    <property type="match status" value="1"/>
</dbReference>
<dbReference type="InterPro" id="IPR027268">
    <property type="entry name" value="Peptidase_M4/M1_CTD_sf"/>
</dbReference>
<evidence type="ECO:0000259" key="11">
    <source>
        <dbReference type="Pfam" id="PF07504"/>
    </source>
</evidence>
<dbReference type="EC" id="3.4.24.-" evidence="8"/>
<keyword evidence="8" id="KW-0964">Secreted</keyword>
<dbReference type="InterPro" id="IPR050728">
    <property type="entry name" value="Zinc_Metalloprotease_M4"/>
</dbReference>
<evidence type="ECO:0000256" key="7">
    <source>
        <dbReference type="ARBA" id="ARBA00023049"/>
    </source>
</evidence>
<keyword evidence="5 8" id="KW-0378">Hydrolase</keyword>
<keyword evidence="3" id="KW-0479">Metal-binding</keyword>
<dbReference type="CDD" id="cd09597">
    <property type="entry name" value="M4_TLP"/>
    <property type="match status" value="1"/>
</dbReference>
<dbReference type="InterPro" id="IPR023612">
    <property type="entry name" value="Peptidase_M4"/>
</dbReference>
<feature type="domain" description="Peptidase M4" evidence="9">
    <location>
        <begin position="236"/>
        <end position="317"/>
    </location>
</feature>
<evidence type="ECO:0000259" key="10">
    <source>
        <dbReference type="Pfam" id="PF02868"/>
    </source>
</evidence>
<keyword evidence="2 8" id="KW-0645">Protease</keyword>
<sequence>MMLETSFIRRSSLLLVGIALLACTSGTDTSPPTFLEVEGATGAAAGPRALQVSQVFQAFRADPAELTVTREHRDEQGDVHTRYAQFKNGLKVLGGELIVHRRAGAGIGSIYAANGSARADLEAPAAPALSPSQAIASALAERPGLEAEHDAPLAYRLSDRGDALALVYQVTVTGTADDGLPIRDTVLVNAADGTIVDTIARIQTAKYRQVHNCANRVPPCPIARAEGQPPAPDPVVNANYDVLGHVYDAYKNLFGRDSFDGAGAKLVSTVRYPGSSDFLVFWGSTHIVYGNGDGIQFSNPAYSLDLTGHEITHGVIERTSNLTYSGQPGALNESLGDIFGAVIEWYGQGKVVSAGTWQFAEDIYTPHRAGDALRYLNDPKKDDYSLDFYPDYYNGVDIHYASGISNLAFYLLSQGGKHPRGKSTTVVTGIGIEKAARVFYRANDVYFTSNTTFAQAKKAIAFAAAELGYTPAEIASVNDAWTAVGVP</sequence>